<dbReference type="SUPFAM" id="SSF88713">
    <property type="entry name" value="Glycoside hydrolase/deacetylase"/>
    <property type="match status" value="1"/>
</dbReference>
<dbReference type="Pfam" id="PF04748">
    <property type="entry name" value="Polysacc_deac_2"/>
    <property type="match status" value="1"/>
</dbReference>
<sequence length="240" mass="26733">MLIAPDTAYSAQIAIIIDDVGNSFLRDKAAFSLPKNVAVSILPHKKMSQKYALLAKEQQREFLLHMPMESVAGLRQEPNVLLASMNDSDILQTLNAAFASVPDALGMNNHMGSRLTQLAHPMRTTMGYLHQHGLIFIDSRTTALTLAETIARQQHVPTMRRHVFLDNDLSVDKIDRQFNLLVTKARKYGRSLAIGHPHSQTITYLQQRLPKLAQDNVQLIPLSAMLLLQGGNEPPRAIAE</sequence>
<dbReference type="EMBL" id="BAER01000127">
    <property type="protein sequence ID" value="GAC35286.1"/>
    <property type="molecule type" value="Genomic_DNA"/>
</dbReference>
<dbReference type="AlphaFoldDB" id="K6ZH24"/>
<dbReference type="Gene3D" id="3.20.20.370">
    <property type="entry name" value="Glycoside hydrolase/deacetylase"/>
    <property type="match status" value="1"/>
</dbReference>
<reference evidence="2" key="1">
    <citation type="journal article" date="2014" name="Environ. Microbiol.">
        <title>Comparative genomics of the marine bacterial genus Glaciecola reveals the high degree of genomic diversity and genomic characteristic for cold adaptation.</title>
        <authorList>
            <person name="Qin Q.L."/>
            <person name="Xie B.B."/>
            <person name="Yu Y."/>
            <person name="Shu Y.L."/>
            <person name="Rong J.C."/>
            <person name="Zhang Y.J."/>
            <person name="Zhao D.L."/>
            <person name="Chen X.L."/>
            <person name="Zhang X.Y."/>
            <person name="Chen B."/>
            <person name="Zhou B.C."/>
            <person name="Zhang Y.Z."/>
        </authorList>
    </citation>
    <scope>NUCLEOTIDE SEQUENCE [LARGE SCALE GENOMIC DNA]</scope>
    <source>
        <strain evidence="2">LMG 21857</strain>
    </source>
</reference>
<dbReference type="Proteomes" id="UP000006322">
    <property type="component" value="Unassembled WGS sequence"/>
</dbReference>
<protein>
    <recommendedName>
        <fullName evidence="3">Divergent polysaccharide deacetylase family protein</fullName>
    </recommendedName>
</protein>
<evidence type="ECO:0000313" key="2">
    <source>
        <dbReference type="Proteomes" id="UP000006322"/>
    </source>
</evidence>
<evidence type="ECO:0008006" key="3">
    <source>
        <dbReference type="Google" id="ProtNLM"/>
    </source>
</evidence>
<dbReference type="InterPro" id="IPR006837">
    <property type="entry name" value="Divergent_DAC"/>
</dbReference>
<dbReference type="InterPro" id="IPR011330">
    <property type="entry name" value="Glyco_hydro/deAcase_b/a-brl"/>
</dbReference>
<accession>K6ZH24</accession>
<name>K6ZH24_9ALTE</name>
<proteinExistence type="predicted"/>
<evidence type="ECO:0000313" key="1">
    <source>
        <dbReference type="EMBL" id="GAC35286.1"/>
    </source>
</evidence>
<dbReference type="GO" id="GO:0005975">
    <property type="term" value="P:carbohydrate metabolic process"/>
    <property type="evidence" value="ECO:0007669"/>
    <property type="project" value="InterPro"/>
</dbReference>
<dbReference type="STRING" id="1129793.GPLA_4407"/>
<dbReference type="PANTHER" id="PTHR30105">
    <property type="entry name" value="UNCHARACTERIZED YIBQ-RELATED"/>
    <property type="match status" value="1"/>
</dbReference>
<comment type="caution">
    <text evidence="1">The sequence shown here is derived from an EMBL/GenBank/DDBJ whole genome shotgun (WGS) entry which is preliminary data.</text>
</comment>
<dbReference type="CDD" id="cd10936">
    <property type="entry name" value="CE4_DAC2"/>
    <property type="match status" value="1"/>
</dbReference>
<dbReference type="OrthoDB" id="9784811at2"/>
<dbReference type="PANTHER" id="PTHR30105:SF2">
    <property type="entry name" value="DIVERGENT POLYSACCHARIDE DEACETYLASE SUPERFAMILY"/>
    <property type="match status" value="1"/>
</dbReference>
<keyword evidence="2" id="KW-1185">Reference proteome</keyword>
<organism evidence="1 2">
    <name type="scientific">Paraglaciecola polaris LMG 21857</name>
    <dbReference type="NCBI Taxonomy" id="1129793"/>
    <lineage>
        <taxon>Bacteria</taxon>
        <taxon>Pseudomonadati</taxon>
        <taxon>Pseudomonadota</taxon>
        <taxon>Gammaproteobacteria</taxon>
        <taxon>Alteromonadales</taxon>
        <taxon>Alteromonadaceae</taxon>
        <taxon>Paraglaciecola</taxon>
    </lineage>
</organism>
<gene>
    <name evidence="1" type="ORF">GPLA_4407</name>
</gene>